<name>S9Q4A8_CYSF2</name>
<evidence type="ECO:0000313" key="2">
    <source>
        <dbReference type="EMBL" id="EPX56124.1"/>
    </source>
</evidence>
<evidence type="ECO:0000256" key="1">
    <source>
        <dbReference type="SAM" id="MobiDB-lite"/>
    </source>
</evidence>
<organism evidence="2 3">
    <name type="scientific">Cystobacter fuscus (strain ATCC 25194 / DSM 2262 / NBRC 100088 / M29)</name>
    <dbReference type="NCBI Taxonomy" id="1242864"/>
    <lineage>
        <taxon>Bacteria</taxon>
        <taxon>Pseudomonadati</taxon>
        <taxon>Myxococcota</taxon>
        <taxon>Myxococcia</taxon>
        <taxon>Myxococcales</taxon>
        <taxon>Cystobacterineae</taxon>
        <taxon>Archangiaceae</taxon>
        <taxon>Cystobacter</taxon>
    </lineage>
</organism>
<reference evidence="2" key="1">
    <citation type="submission" date="2013-05" db="EMBL/GenBank/DDBJ databases">
        <title>Genome assembly of Cystobacter fuscus DSM 2262.</title>
        <authorList>
            <person name="Sharma G."/>
            <person name="Khatri I."/>
            <person name="Kaur C."/>
            <person name="Mayilraj S."/>
            <person name="Subramanian S."/>
        </authorList>
    </citation>
    <scope>NUCLEOTIDE SEQUENCE [LARGE SCALE GENOMIC DNA]</scope>
    <source>
        <strain evidence="2">DSM 2262</strain>
    </source>
</reference>
<dbReference type="RefSeq" id="WP_002622224.1">
    <property type="nucleotide sequence ID" value="NZ_ANAH02000066.1"/>
</dbReference>
<feature type="compositionally biased region" description="Basic and acidic residues" evidence="1">
    <location>
        <begin position="79"/>
        <end position="91"/>
    </location>
</feature>
<comment type="caution">
    <text evidence="2">The sequence shown here is derived from an EMBL/GenBank/DDBJ whole genome shotgun (WGS) entry which is preliminary data.</text>
</comment>
<gene>
    <name evidence="2" type="ORF">D187_007466</name>
</gene>
<keyword evidence="3" id="KW-1185">Reference proteome</keyword>
<dbReference type="Proteomes" id="UP000011682">
    <property type="component" value="Unassembled WGS sequence"/>
</dbReference>
<evidence type="ECO:0000313" key="3">
    <source>
        <dbReference type="Proteomes" id="UP000011682"/>
    </source>
</evidence>
<proteinExistence type="predicted"/>
<accession>S9Q4A8</accession>
<dbReference type="EMBL" id="ANAH02000066">
    <property type="protein sequence ID" value="EPX56124.1"/>
    <property type="molecule type" value="Genomic_DNA"/>
</dbReference>
<protein>
    <submittedName>
        <fullName evidence="2">Uncharacterized protein</fullName>
    </submittedName>
</protein>
<feature type="region of interest" description="Disordered" evidence="1">
    <location>
        <begin position="63"/>
        <end position="91"/>
    </location>
</feature>
<dbReference type="AlphaFoldDB" id="S9Q4A8"/>
<sequence length="91" mass="9946">MSEASVVAVPGLTKRDWIAVQVLSAAISRGDPLEDTEKMVRWAYRVAAAMIRTQEKIDRAEAAPLHASADTPEGQAELDQAKRTREDLLGD</sequence>